<sequence length="123" mass="13723">RLRHKHYSQIALASAPTKHCGVVLLFNRSVHFKETGSKKDKEGWFLMLKGSLDGKLCTIATVYAPNSGQTQFLLQFLNELEGFAEGEVVLMGDFNLVWDSTLDTTHPQRSQTSAFAKSVKSSF</sequence>
<feature type="non-terminal residue" evidence="1">
    <location>
        <position position="1"/>
    </location>
</feature>
<dbReference type="Gene3D" id="3.60.10.10">
    <property type="entry name" value="Endonuclease/exonuclease/phosphatase"/>
    <property type="match status" value="1"/>
</dbReference>
<reference evidence="1" key="1">
    <citation type="journal article" date="2022" name="bioRxiv">
        <title>Sequencing and chromosome-scale assembly of the giantPleurodeles waltlgenome.</title>
        <authorList>
            <person name="Brown T."/>
            <person name="Elewa A."/>
            <person name="Iarovenko S."/>
            <person name="Subramanian E."/>
            <person name="Araus A.J."/>
            <person name="Petzold A."/>
            <person name="Susuki M."/>
            <person name="Suzuki K.-i.T."/>
            <person name="Hayashi T."/>
            <person name="Toyoda A."/>
            <person name="Oliveira C."/>
            <person name="Osipova E."/>
            <person name="Leigh N.D."/>
            <person name="Simon A."/>
            <person name="Yun M.H."/>
        </authorList>
    </citation>
    <scope>NUCLEOTIDE SEQUENCE</scope>
    <source>
        <strain evidence="1">20211129_DDA</strain>
        <tissue evidence="1">Liver</tissue>
    </source>
</reference>
<name>A0AAV7NWY1_PLEWA</name>
<comment type="caution">
    <text evidence="1">The sequence shown here is derived from an EMBL/GenBank/DDBJ whole genome shotgun (WGS) entry which is preliminary data.</text>
</comment>
<protein>
    <recommendedName>
        <fullName evidence="3">Endonuclease/exonuclease/phosphatase domain-containing protein</fullName>
    </recommendedName>
</protein>
<proteinExistence type="predicted"/>
<organism evidence="1 2">
    <name type="scientific">Pleurodeles waltl</name>
    <name type="common">Iberian ribbed newt</name>
    <dbReference type="NCBI Taxonomy" id="8319"/>
    <lineage>
        <taxon>Eukaryota</taxon>
        <taxon>Metazoa</taxon>
        <taxon>Chordata</taxon>
        <taxon>Craniata</taxon>
        <taxon>Vertebrata</taxon>
        <taxon>Euteleostomi</taxon>
        <taxon>Amphibia</taxon>
        <taxon>Batrachia</taxon>
        <taxon>Caudata</taxon>
        <taxon>Salamandroidea</taxon>
        <taxon>Salamandridae</taxon>
        <taxon>Pleurodelinae</taxon>
        <taxon>Pleurodeles</taxon>
    </lineage>
</organism>
<feature type="non-terminal residue" evidence="1">
    <location>
        <position position="123"/>
    </location>
</feature>
<evidence type="ECO:0008006" key="3">
    <source>
        <dbReference type="Google" id="ProtNLM"/>
    </source>
</evidence>
<dbReference type="EMBL" id="JANPWB010000012">
    <property type="protein sequence ID" value="KAJ1120406.1"/>
    <property type="molecule type" value="Genomic_DNA"/>
</dbReference>
<dbReference type="InterPro" id="IPR036691">
    <property type="entry name" value="Endo/exonu/phosph_ase_sf"/>
</dbReference>
<dbReference type="SUPFAM" id="SSF56219">
    <property type="entry name" value="DNase I-like"/>
    <property type="match status" value="1"/>
</dbReference>
<accession>A0AAV7NWY1</accession>
<dbReference type="Proteomes" id="UP001066276">
    <property type="component" value="Chromosome 8"/>
</dbReference>
<evidence type="ECO:0000313" key="1">
    <source>
        <dbReference type="EMBL" id="KAJ1120406.1"/>
    </source>
</evidence>
<dbReference type="AlphaFoldDB" id="A0AAV7NWY1"/>
<evidence type="ECO:0000313" key="2">
    <source>
        <dbReference type="Proteomes" id="UP001066276"/>
    </source>
</evidence>
<gene>
    <name evidence="1" type="ORF">NDU88_008576</name>
</gene>
<keyword evidence="2" id="KW-1185">Reference proteome</keyword>